<evidence type="ECO:0000313" key="2">
    <source>
        <dbReference type="Proteomes" id="UP000700596"/>
    </source>
</evidence>
<accession>A0A9P9EIW1</accession>
<comment type="caution">
    <text evidence="1">The sequence shown here is derived from an EMBL/GenBank/DDBJ whole genome shotgun (WGS) entry which is preliminary data.</text>
</comment>
<protein>
    <submittedName>
        <fullName evidence="1">Uncharacterized protein</fullName>
    </submittedName>
</protein>
<keyword evidence="2" id="KW-1185">Reference proteome</keyword>
<gene>
    <name evidence="1" type="ORF">B0J11DRAFT_16700</name>
</gene>
<dbReference type="EMBL" id="JAGMWT010000001">
    <property type="protein sequence ID" value="KAH7138493.1"/>
    <property type="molecule type" value="Genomic_DNA"/>
</dbReference>
<proteinExistence type="predicted"/>
<sequence length="246" mass="27691">MFAHCSSHPISLPSSLHQPSRRVLFCCNRCLFPPYLSWFGLPGSHASTTGTEGLLKSSWLWPDRYHASTVPHLHASLLLRRSFYHVQLDLHSFKVSSHVVSINGTRANPLLPCWSDPSLSRAISDRSKRSSTLLPSSHSIFSSVANPHSVMLWGLELLPDCLVSGLALIARFRPSSWSPDFLYCTVNHDLHPFFLLFVSSSLVKRHDASWMIFYPFYSTNGLHALLLGWLYRTTSCIVTLCSPKLI</sequence>
<reference evidence="1" key="1">
    <citation type="journal article" date="2021" name="Nat. Commun.">
        <title>Genetic determinants of endophytism in the Arabidopsis root mycobiome.</title>
        <authorList>
            <person name="Mesny F."/>
            <person name="Miyauchi S."/>
            <person name="Thiergart T."/>
            <person name="Pickel B."/>
            <person name="Atanasova L."/>
            <person name="Karlsson M."/>
            <person name="Huettel B."/>
            <person name="Barry K.W."/>
            <person name="Haridas S."/>
            <person name="Chen C."/>
            <person name="Bauer D."/>
            <person name="Andreopoulos W."/>
            <person name="Pangilinan J."/>
            <person name="LaButti K."/>
            <person name="Riley R."/>
            <person name="Lipzen A."/>
            <person name="Clum A."/>
            <person name="Drula E."/>
            <person name="Henrissat B."/>
            <person name="Kohler A."/>
            <person name="Grigoriev I.V."/>
            <person name="Martin F.M."/>
            <person name="Hacquard S."/>
        </authorList>
    </citation>
    <scope>NUCLEOTIDE SEQUENCE</scope>
    <source>
        <strain evidence="1">MPI-CAGE-CH-0243</strain>
    </source>
</reference>
<dbReference type="Proteomes" id="UP000700596">
    <property type="component" value="Unassembled WGS sequence"/>
</dbReference>
<name>A0A9P9EIW1_9PLEO</name>
<organism evidence="1 2">
    <name type="scientific">Dendryphion nanum</name>
    <dbReference type="NCBI Taxonomy" id="256645"/>
    <lineage>
        <taxon>Eukaryota</taxon>
        <taxon>Fungi</taxon>
        <taxon>Dikarya</taxon>
        <taxon>Ascomycota</taxon>
        <taxon>Pezizomycotina</taxon>
        <taxon>Dothideomycetes</taxon>
        <taxon>Pleosporomycetidae</taxon>
        <taxon>Pleosporales</taxon>
        <taxon>Torulaceae</taxon>
        <taxon>Dendryphion</taxon>
    </lineage>
</organism>
<dbReference type="AlphaFoldDB" id="A0A9P9EIW1"/>
<evidence type="ECO:0000313" key="1">
    <source>
        <dbReference type="EMBL" id="KAH7138493.1"/>
    </source>
</evidence>